<reference evidence="2" key="1">
    <citation type="submission" date="2020-10" db="EMBL/GenBank/DDBJ databases">
        <authorList>
            <person name="Gilroy R."/>
        </authorList>
    </citation>
    <scope>NUCLEOTIDE SEQUENCE</scope>
    <source>
        <strain evidence="2">2478</strain>
    </source>
</reference>
<protein>
    <submittedName>
        <fullName evidence="2">Nitroreductase</fullName>
    </submittedName>
</protein>
<organism evidence="2 3">
    <name type="scientific">Candidatus Cryptobacteroides excrementipullorum</name>
    <dbReference type="NCBI Taxonomy" id="2840761"/>
    <lineage>
        <taxon>Bacteria</taxon>
        <taxon>Pseudomonadati</taxon>
        <taxon>Bacteroidota</taxon>
        <taxon>Bacteroidia</taxon>
        <taxon>Bacteroidales</taxon>
        <taxon>Candidatus Cryptobacteroides</taxon>
    </lineage>
</organism>
<gene>
    <name evidence="2" type="ORF">IAB80_10540</name>
</gene>
<reference evidence="2" key="2">
    <citation type="journal article" date="2021" name="PeerJ">
        <title>Extensive microbial diversity within the chicken gut microbiome revealed by metagenomics and culture.</title>
        <authorList>
            <person name="Gilroy R."/>
            <person name="Ravi A."/>
            <person name="Getino M."/>
            <person name="Pursley I."/>
            <person name="Horton D.L."/>
            <person name="Alikhan N.F."/>
            <person name="Baker D."/>
            <person name="Gharbi K."/>
            <person name="Hall N."/>
            <person name="Watson M."/>
            <person name="Adriaenssens E.M."/>
            <person name="Foster-Nyarko E."/>
            <person name="Jarju S."/>
            <person name="Secka A."/>
            <person name="Antonio M."/>
            <person name="Oren A."/>
            <person name="Chaudhuri R.R."/>
            <person name="La Ragione R."/>
            <person name="Hildebrand F."/>
            <person name="Pallen M.J."/>
        </authorList>
    </citation>
    <scope>NUCLEOTIDE SEQUENCE</scope>
    <source>
        <strain evidence="2">2478</strain>
    </source>
</reference>
<dbReference type="CDD" id="cd02062">
    <property type="entry name" value="Nitro_FMN_reductase"/>
    <property type="match status" value="1"/>
</dbReference>
<comment type="caution">
    <text evidence="2">The sequence shown here is derived from an EMBL/GenBank/DDBJ whole genome shotgun (WGS) entry which is preliminary data.</text>
</comment>
<dbReference type="InterPro" id="IPR029478">
    <property type="entry name" value="TM1586_NiRdase"/>
</dbReference>
<dbReference type="Pfam" id="PF14512">
    <property type="entry name" value="TM1586_NiRdase"/>
    <property type="match status" value="1"/>
</dbReference>
<dbReference type="GO" id="GO:0016491">
    <property type="term" value="F:oxidoreductase activity"/>
    <property type="evidence" value="ECO:0007669"/>
    <property type="project" value="InterPro"/>
</dbReference>
<proteinExistence type="predicted"/>
<dbReference type="EMBL" id="JADILZ010000103">
    <property type="protein sequence ID" value="MBO8479307.1"/>
    <property type="molecule type" value="Genomic_DNA"/>
</dbReference>
<dbReference type="SUPFAM" id="SSF55469">
    <property type="entry name" value="FMN-dependent nitroreductase-like"/>
    <property type="match status" value="1"/>
</dbReference>
<evidence type="ECO:0000313" key="2">
    <source>
        <dbReference type="EMBL" id="MBO8479307.1"/>
    </source>
</evidence>
<evidence type="ECO:0000259" key="1">
    <source>
        <dbReference type="Pfam" id="PF14512"/>
    </source>
</evidence>
<dbReference type="InterPro" id="IPR000415">
    <property type="entry name" value="Nitroreductase-like"/>
</dbReference>
<accession>A0A9D9IV52</accession>
<dbReference type="Gene3D" id="3.40.109.10">
    <property type="entry name" value="NADH Oxidase"/>
    <property type="match status" value="1"/>
</dbReference>
<feature type="domain" description="Putative nitroreductase TM1586" evidence="1">
    <location>
        <begin position="6"/>
        <end position="217"/>
    </location>
</feature>
<dbReference type="AlphaFoldDB" id="A0A9D9IV52"/>
<name>A0A9D9IV52_9BACT</name>
<sequence length="225" mass="24666">MENDILLKAVPLRHSVRSYTDCPLSPQAKEAMQKFIDRCNSESGLNMQLVLDEPEAFSGRMAHYGKFSGVRNYIALVGPKGKGLDEKCGYYGEKAVLYAQSLGLNSCWVGLTFSKVRTAFTVRPGEKLCLVIALGYGQTKGSGHKIKTREQVCETVANAPEWFLKGLDAALLAPTAMNQQKFTFSLEAGERVKAKASLGFFSKVDLGIVKCHFELAAGVGNFRWA</sequence>
<evidence type="ECO:0000313" key="3">
    <source>
        <dbReference type="Proteomes" id="UP000823771"/>
    </source>
</evidence>
<dbReference type="Gene3D" id="3.40.109.30">
    <property type="entry name" value="putative nitroreductase (tm1586), domain 2"/>
    <property type="match status" value="1"/>
</dbReference>
<dbReference type="Proteomes" id="UP000823771">
    <property type="component" value="Unassembled WGS sequence"/>
</dbReference>